<comment type="caution">
    <text evidence="1">The sequence shown here is derived from an EMBL/GenBank/DDBJ whole genome shotgun (WGS) entry which is preliminary data.</text>
</comment>
<evidence type="ECO:0000313" key="1">
    <source>
        <dbReference type="EMBL" id="KKL27693.1"/>
    </source>
</evidence>
<organism evidence="1">
    <name type="scientific">marine sediment metagenome</name>
    <dbReference type="NCBI Taxonomy" id="412755"/>
    <lineage>
        <taxon>unclassified sequences</taxon>
        <taxon>metagenomes</taxon>
        <taxon>ecological metagenomes</taxon>
    </lineage>
</organism>
<protein>
    <submittedName>
        <fullName evidence="1">Uncharacterized protein</fullName>
    </submittedName>
</protein>
<proteinExistence type="predicted"/>
<dbReference type="AlphaFoldDB" id="A0A0F9EV83"/>
<dbReference type="EMBL" id="LAZR01035372">
    <property type="protein sequence ID" value="KKL27693.1"/>
    <property type="molecule type" value="Genomic_DNA"/>
</dbReference>
<accession>A0A0F9EV83</accession>
<name>A0A0F9EV83_9ZZZZ</name>
<reference evidence="1" key="1">
    <citation type="journal article" date="2015" name="Nature">
        <title>Complex archaea that bridge the gap between prokaryotes and eukaryotes.</title>
        <authorList>
            <person name="Spang A."/>
            <person name="Saw J.H."/>
            <person name="Jorgensen S.L."/>
            <person name="Zaremba-Niedzwiedzka K."/>
            <person name="Martijn J."/>
            <person name="Lind A.E."/>
            <person name="van Eijk R."/>
            <person name="Schleper C."/>
            <person name="Guy L."/>
            <person name="Ettema T.J."/>
        </authorList>
    </citation>
    <scope>NUCLEOTIDE SEQUENCE</scope>
</reference>
<sequence length="132" mass="14020">MTVVVSLFLTSNIYANEEVVVYDCSYDSVYWTGRGKSMKTDGGDMVVTINGDSLVIKSSSKEMAGTHNLTLKSKLGFQIVALSSSMQFFYNKGSNAFHVNAGIDAGSGFSVSGGGHMGRQVRIAGKCSLNQG</sequence>
<gene>
    <name evidence="1" type="ORF">LCGC14_2382600</name>
</gene>